<feature type="chain" id="PRO_5019259462" description="Lipoprotein" evidence="1">
    <location>
        <begin position="19"/>
        <end position="137"/>
    </location>
</feature>
<dbReference type="Proteomes" id="UP000267077">
    <property type="component" value="Unassembled WGS sequence"/>
</dbReference>
<protein>
    <recommendedName>
        <fullName evidence="4">Lipoprotein</fullName>
    </recommendedName>
</protein>
<dbReference type="EMBL" id="RYZR01000005">
    <property type="protein sequence ID" value="RUL64482.1"/>
    <property type="molecule type" value="Genomic_DNA"/>
</dbReference>
<evidence type="ECO:0000256" key="1">
    <source>
        <dbReference type="SAM" id="SignalP"/>
    </source>
</evidence>
<dbReference type="RefSeq" id="WP_126673762.1">
    <property type="nucleotide sequence ID" value="NZ_RYZR01000005.1"/>
</dbReference>
<evidence type="ECO:0008006" key="4">
    <source>
        <dbReference type="Google" id="ProtNLM"/>
    </source>
</evidence>
<evidence type="ECO:0000313" key="2">
    <source>
        <dbReference type="EMBL" id="RUL64482.1"/>
    </source>
</evidence>
<keyword evidence="1" id="KW-0732">Signal</keyword>
<dbReference type="AlphaFoldDB" id="A0A432LU38"/>
<name>A0A432LU38_9GAMM</name>
<keyword evidence="3" id="KW-1185">Reference proteome</keyword>
<organism evidence="2 3">
    <name type="scientific">Dyella dinghuensis</name>
    <dbReference type="NCBI Taxonomy" id="1920169"/>
    <lineage>
        <taxon>Bacteria</taxon>
        <taxon>Pseudomonadati</taxon>
        <taxon>Pseudomonadota</taxon>
        <taxon>Gammaproteobacteria</taxon>
        <taxon>Lysobacterales</taxon>
        <taxon>Rhodanobacteraceae</taxon>
        <taxon>Dyella</taxon>
    </lineage>
</organism>
<feature type="signal peptide" evidence="1">
    <location>
        <begin position="1"/>
        <end position="18"/>
    </location>
</feature>
<dbReference type="PROSITE" id="PS51257">
    <property type="entry name" value="PROKAR_LIPOPROTEIN"/>
    <property type="match status" value="1"/>
</dbReference>
<accession>A0A432LU38</accession>
<sequence length="137" mass="14503">MTTRIASLLITITVFALAGCADAPAVTVHHYTSGEISANGGQSDVSERPLTETQVNALTTWINTRGGCSGMSANIPDKPSLDVQMHEANGQSSHLSVYTRDDGSSTAYLYQGNRLVPMRCPLTSAEFATLKSALNAQ</sequence>
<gene>
    <name evidence="2" type="ORF">EKH79_10660</name>
</gene>
<evidence type="ECO:0000313" key="3">
    <source>
        <dbReference type="Proteomes" id="UP000267077"/>
    </source>
</evidence>
<comment type="caution">
    <text evidence="2">The sequence shown here is derived from an EMBL/GenBank/DDBJ whole genome shotgun (WGS) entry which is preliminary data.</text>
</comment>
<proteinExistence type="predicted"/>
<reference evidence="2 3" key="1">
    <citation type="submission" date="2018-12" db="EMBL/GenBank/DDBJ databases">
        <title>Dyella dinghuensis sp. nov. DHOA06 and Dyella choica sp. nov. 4M-K27, isolated from forest soil.</title>
        <authorList>
            <person name="Qiu L.-H."/>
            <person name="Gao Z.-H."/>
        </authorList>
    </citation>
    <scope>NUCLEOTIDE SEQUENCE [LARGE SCALE GENOMIC DNA]</scope>
    <source>
        <strain evidence="2 3">DHOA06</strain>
    </source>
</reference>
<dbReference type="OrthoDB" id="9855400at2"/>